<sequence length="94" mass="11101">MTNNQQKNDLLRNLMLRAATATPASILLFDMNKMHYICEDTDSITWAISGNPNAEEGYRQKIKYIIMDQKFFEENYSLFFDQYKLLLRVSHEAE</sequence>
<evidence type="ECO:0000313" key="2">
    <source>
        <dbReference type="Proteomes" id="UP000324800"/>
    </source>
</evidence>
<accession>A0A5J4WS70</accession>
<dbReference type="AlphaFoldDB" id="A0A5J4WS70"/>
<organism evidence="1 2">
    <name type="scientific">Streblomastix strix</name>
    <dbReference type="NCBI Taxonomy" id="222440"/>
    <lineage>
        <taxon>Eukaryota</taxon>
        <taxon>Metamonada</taxon>
        <taxon>Preaxostyla</taxon>
        <taxon>Oxymonadida</taxon>
        <taxon>Streblomastigidae</taxon>
        <taxon>Streblomastix</taxon>
    </lineage>
</organism>
<proteinExistence type="predicted"/>
<evidence type="ECO:0000313" key="1">
    <source>
        <dbReference type="EMBL" id="KAA6397768.1"/>
    </source>
</evidence>
<comment type="caution">
    <text evidence="1">The sequence shown here is derived from an EMBL/GenBank/DDBJ whole genome shotgun (WGS) entry which is preliminary data.</text>
</comment>
<gene>
    <name evidence="1" type="ORF">EZS28_006705</name>
</gene>
<dbReference type="EMBL" id="SNRW01001107">
    <property type="protein sequence ID" value="KAA6397768.1"/>
    <property type="molecule type" value="Genomic_DNA"/>
</dbReference>
<name>A0A5J4WS70_9EUKA</name>
<protein>
    <submittedName>
        <fullName evidence="1">Uncharacterized protein</fullName>
    </submittedName>
</protein>
<dbReference type="Proteomes" id="UP000324800">
    <property type="component" value="Unassembled WGS sequence"/>
</dbReference>
<reference evidence="1 2" key="1">
    <citation type="submission" date="2019-03" db="EMBL/GenBank/DDBJ databases">
        <title>Single cell metagenomics reveals metabolic interactions within the superorganism composed of flagellate Streblomastix strix and complex community of Bacteroidetes bacteria on its surface.</title>
        <authorList>
            <person name="Treitli S.C."/>
            <person name="Kolisko M."/>
            <person name="Husnik F."/>
            <person name="Keeling P."/>
            <person name="Hampl V."/>
        </authorList>
    </citation>
    <scope>NUCLEOTIDE SEQUENCE [LARGE SCALE GENOMIC DNA]</scope>
    <source>
        <strain evidence="1">ST1C</strain>
    </source>
</reference>